<gene>
    <name evidence="2" type="ORF">GRI39_09595</name>
</gene>
<dbReference type="RefSeq" id="WP_160739484.1">
    <property type="nucleotide sequence ID" value="NZ_WTYQ01000003.1"/>
</dbReference>
<evidence type="ECO:0000256" key="1">
    <source>
        <dbReference type="SAM" id="SignalP"/>
    </source>
</evidence>
<sequence>MKKLILALTGVSMALSGTIAHAETRAEKGQQQLAKMLEGRTAGKPVTCISTPIDSRLQIINQTAVVYDTGKTIYVARPDRPEDLDDRDIFVFKRFGSQLCRQDVIRTVDRSSGFPTGFVFLSDFVPYTKTDSK</sequence>
<evidence type="ECO:0000313" key="3">
    <source>
        <dbReference type="Proteomes" id="UP000460561"/>
    </source>
</evidence>
<feature type="chain" id="PRO_5032399108" evidence="1">
    <location>
        <begin position="23"/>
        <end position="133"/>
    </location>
</feature>
<comment type="caution">
    <text evidence="2">The sequence shown here is derived from an EMBL/GenBank/DDBJ whole genome shotgun (WGS) entry which is preliminary data.</text>
</comment>
<dbReference type="EMBL" id="WTYQ01000003">
    <property type="protein sequence ID" value="MXP26288.1"/>
    <property type="molecule type" value="Genomic_DNA"/>
</dbReference>
<keyword evidence="1" id="KW-0732">Signal</keyword>
<feature type="signal peptide" evidence="1">
    <location>
        <begin position="1"/>
        <end position="22"/>
    </location>
</feature>
<reference evidence="2 3" key="1">
    <citation type="submission" date="2019-12" db="EMBL/GenBank/DDBJ databases">
        <title>Genomic-based taxomic classification of the family Erythrobacteraceae.</title>
        <authorList>
            <person name="Xu L."/>
        </authorList>
    </citation>
    <scope>NUCLEOTIDE SEQUENCE [LARGE SCALE GENOMIC DNA]</scope>
    <source>
        <strain evidence="2 3">DSM 18604</strain>
    </source>
</reference>
<proteinExistence type="predicted"/>
<evidence type="ECO:0000313" key="2">
    <source>
        <dbReference type="EMBL" id="MXP26288.1"/>
    </source>
</evidence>
<name>A0A845AGP0_9SPHN</name>
<dbReference type="Proteomes" id="UP000460561">
    <property type="component" value="Unassembled WGS sequence"/>
</dbReference>
<organism evidence="2 3">
    <name type="scientific">Altericroceibacterium indicum</name>
    <dbReference type="NCBI Taxonomy" id="374177"/>
    <lineage>
        <taxon>Bacteria</taxon>
        <taxon>Pseudomonadati</taxon>
        <taxon>Pseudomonadota</taxon>
        <taxon>Alphaproteobacteria</taxon>
        <taxon>Sphingomonadales</taxon>
        <taxon>Erythrobacteraceae</taxon>
        <taxon>Altericroceibacterium</taxon>
    </lineage>
</organism>
<protein>
    <submittedName>
        <fullName evidence="2">Uncharacterized protein</fullName>
    </submittedName>
</protein>
<accession>A0A845AGP0</accession>
<dbReference type="AlphaFoldDB" id="A0A845AGP0"/>
<keyword evidence="3" id="KW-1185">Reference proteome</keyword>
<dbReference type="OrthoDB" id="5956991at2"/>